<accession>A8PAF4</accession>
<dbReference type="RefSeq" id="XP_001839978.1">
    <property type="nucleotide sequence ID" value="XM_001839926.1"/>
</dbReference>
<dbReference type="KEGG" id="cci:CC1G_12507"/>
<dbReference type="EMBL" id="AACS02000002">
    <property type="protein sequence ID" value="EAU81837.1"/>
    <property type="molecule type" value="Genomic_DNA"/>
</dbReference>
<evidence type="ECO:0000313" key="3">
    <source>
        <dbReference type="Proteomes" id="UP000001861"/>
    </source>
</evidence>
<name>A8PAF4_COPC7</name>
<keyword evidence="1" id="KW-0732">Signal</keyword>
<organism evidence="2 3">
    <name type="scientific">Coprinopsis cinerea (strain Okayama-7 / 130 / ATCC MYA-4618 / FGSC 9003)</name>
    <name type="common">Inky cap fungus</name>
    <name type="synonym">Hormographiella aspergillata</name>
    <dbReference type="NCBI Taxonomy" id="240176"/>
    <lineage>
        <taxon>Eukaryota</taxon>
        <taxon>Fungi</taxon>
        <taxon>Dikarya</taxon>
        <taxon>Basidiomycota</taxon>
        <taxon>Agaricomycotina</taxon>
        <taxon>Agaricomycetes</taxon>
        <taxon>Agaricomycetidae</taxon>
        <taxon>Agaricales</taxon>
        <taxon>Agaricineae</taxon>
        <taxon>Psathyrellaceae</taxon>
        <taxon>Coprinopsis</taxon>
    </lineage>
</organism>
<keyword evidence="3" id="KW-1185">Reference proteome</keyword>
<dbReference type="VEuPathDB" id="FungiDB:CC1G_12507"/>
<dbReference type="InParanoid" id="A8PAF4"/>
<reference evidence="2 3" key="1">
    <citation type="journal article" date="2010" name="Proc. Natl. Acad. Sci. U.S.A.">
        <title>Insights into evolution of multicellular fungi from the assembled chromosomes of the mushroom Coprinopsis cinerea (Coprinus cinereus).</title>
        <authorList>
            <person name="Stajich J.E."/>
            <person name="Wilke S.K."/>
            <person name="Ahren D."/>
            <person name="Au C.H."/>
            <person name="Birren B.W."/>
            <person name="Borodovsky M."/>
            <person name="Burns C."/>
            <person name="Canback B."/>
            <person name="Casselton L.A."/>
            <person name="Cheng C.K."/>
            <person name="Deng J."/>
            <person name="Dietrich F.S."/>
            <person name="Fargo D.C."/>
            <person name="Farman M.L."/>
            <person name="Gathman A.C."/>
            <person name="Goldberg J."/>
            <person name="Guigo R."/>
            <person name="Hoegger P.J."/>
            <person name="Hooker J.B."/>
            <person name="Huggins A."/>
            <person name="James T.Y."/>
            <person name="Kamada T."/>
            <person name="Kilaru S."/>
            <person name="Kodira C."/>
            <person name="Kues U."/>
            <person name="Kupfer D."/>
            <person name="Kwan H.S."/>
            <person name="Lomsadze A."/>
            <person name="Li W."/>
            <person name="Lilly W.W."/>
            <person name="Ma L.J."/>
            <person name="Mackey A.J."/>
            <person name="Manning G."/>
            <person name="Martin F."/>
            <person name="Muraguchi H."/>
            <person name="Natvig D.O."/>
            <person name="Palmerini H."/>
            <person name="Ramesh M.A."/>
            <person name="Rehmeyer C.J."/>
            <person name="Roe B.A."/>
            <person name="Shenoy N."/>
            <person name="Stanke M."/>
            <person name="Ter-Hovhannisyan V."/>
            <person name="Tunlid A."/>
            <person name="Velagapudi R."/>
            <person name="Vision T.J."/>
            <person name="Zeng Q."/>
            <person name="Zolan M.E."/>
            <person name="Pukkila P.J."/>
        </authorList>
    </citation>
    <scope>NUCLEOTIDE SEQUENCE [LARGE SCALE GENOMIC DNA]</scope>
    <source>
        <strain evidence="3">Okayama-7 / 130 / ATCC MYA-4618 / FGSC 9003</strain>
    </source>
</reference>
<dbReference type="Proteomes" id="UP000001861">
    <property type="component" value="Unassembled WGS sequence"/>
</dbReference>
<dbReference type="OrthoDB" id="5150177at2759"/>
<dbReference type="AlphaFoldDB" id="A8PAF4"/>
<comment type="caution">
    <text evidence="2">The sequence shown here is derived from an EMBL/GenBank/DDBJ whole genome shotgun (WGS) entry which is preliminary data.</text>
</comment>
<evidence type="ECO:0000313" key="2">
    <source>
        <dbReference type="EMBL" id="EAU81837.1"/>
    </source>
</evidence>
<evidence type="ECO:0000256" key="1">
    <source>
        <dbReference type="SAM" id="SignalP"/>
    </source>
</evidence>
<feature type="signal peptide" evidence="1">
    <location>
        <begin position="1"/>
        <end position="22"/>
    </location>
</feature>
<sequence length="215" mass="24700">MRFTSTAAVISAVVAGATLASAASIPPQHLESRDVAPSELTDLTTRDVSDVNRPRSEEFSGMEAREVLEELIARADSSSALEEFFTRDLLEELVTRSEVLEELYTREPNKVKNFFKKVGKGIGGVFKGLLGFRSLPEDELMTREVMEELFEREFDPELFERELDAELFEREPDAELFEREPDAELFERDFDAELYERGLWDEDVEVREFIMDDLD</sequence>
<gene>
    <name evidence="2" type="ORF">CC1G_12507</name>
</gene>
<feature type="chain" id="PRO_5002727659" evidence="1">
    <location>
        <begin position="23"/>
        <end position="215"/>
    </location>
</feature>
<dbReference type="GeneID" id="6016604"/>
<proteinExistence type="predicted"/>
<protein>
    <submittedName>
        <fullName evidence="2">Uncharacterized protein</fullName>
    </submittedName>
</protein>